<evidence type="ECO:0000256" key="1">
    <source>
        <dbReference type="ARBA" id="ARBA00004651"/>
    </source>
</evidence>
<evidence type="ECO:0000313" key="3">
    <source>
        <dbReference type="EMBL" id="MFB9750870.1"/>
    </source>
</evidence>
<accession>A0ABV5VRG7</accession>
<protein>
    <submittedName>
        <fullName evidence="3">MFS transporter</fullName>
    </submittedName>
</protein>
<keyword evidence="2" id="KW-0812">Transmembrane</keyword>
<dbReference type="InterPro" id="IPR011701">
    <property type="entry name" value="MFS"/>
</dbReference>
<feature type="transmembrane region" description="Helical" evidence="2">
    <location>
        <begin position="255"/>
        <end position="279"/>
    </location>
</feature>
<feature type="transmembrane region" description="Helical" evidence="2">
    <location>
        <begin position="342"/>
        <end position="366"/>
    </location>
</feature>
<dbReference type="RefSeq" id="WP_344905264.1">
    <property type="nucleotide sequence ID" value="NZ_BAAAYO010000002.1"/>
</dbReference>
<feature type="transmembrane region" description="Helical" evidence="2">
    <location>
        <begin position="138"/>
        <end position="162"/>
    </location>
</feature>
<dbReference type="Gene3D" id="1.20.1250.20">
    <property type="entry name" value="MFS general substrate transporter like domains"/>
    <property type="match status" value="1"/>
</dbReference>
<reference evidence="3 4" key="1">
    <citation type="submission" date="2024-09" db="EMBL/GenBank/DDBJ databases">
        <authorList>
            <person name="Sun Q."/>
            <person name="Mori K."/>
        </authorList>
    </citation>
    <scope>NUCLEOTIDE SEQUENCE [LARGE SCALE GENOMIC DNA]</scope>
    <source>
        <strain evidence="3 4">JCM 12520</strain>
    </source>
</reference>
<feature type="transmembrane region" description="Helical" evidence="2">
    <location>
        <begin position="386"/>
        <end position="404"/>
    </location>
</feature>
<dbReference type="PANTHER" id="PTHR23526">
    <property type="entry name" value="INTEGRAL MEMBRANE TRANSPORT PROTEIN-RELATED"/>
    <property type="match status" value="1"/>
</dbReference>
<name>A0ABV5VRG7_9BACL</name>
<dbReference type="InterPro" id="IPR052528">
    <property type="entry name" value="Sugar_transport-like"/>
</dbReference>
<feature type="transmembrane region" description="Helical" evidence="2">
    <location>
        <begin position="285"/>
        <end position="304"/>
    </location>
</feature>
<feature type="transmembrane region" description="Helical" evidence="2">
    <location>
        <begin position="113"/>
        <end position="132"/>
    </location>
</feature>
<evidence type="ECO:0000256" key="2">
    <source>
        <dbReference type="SAM" id="Phobius"/>
    </source>
</evidence>
<dbReference type="Pfam" id="PF07690">
    <property type="entry name" value="MFS_1"/>
    <property type="match status" value="1"/>
</dbReference>
<gene>
    <name evidence="3" type="ORF">ACFFNY_04710</name>
</gene>
<feature type="transmembrane region" description="Helical" evidence="2">
    <location>
        <begin position="410"/>
        <end position="430"/>
    </location>
</feature>
<sequence>MQQDKQRFGNAAVRGARTGFGGLSARESAEGEGDRRTGGGHPARFDAQTWLLLLVNGLFAAANALSGTFVNVYLWKAKNDFALIGWFAFAHQVTMGLTFWLAGKWVKEHNKMVSLRLGVAVAALFYMLVLLLQQQAVYYVWLLGIVQGISSGLFWLSFNVVYFEVTSADNRDRFNGWSGLLGSGAGMIAPWISGWLITRMPDTSGYRLIFAISLGIFVGGVIVSFFLRKRKVSGRYEWTHGYRMLLKAGSPWRPVFLALMAQGVREGVFGFLIGLMVYIATQSELRIGTFSFVSSAVALVSFYAAGKWLKPAYRSWGMLVGVAAMIVVIVPFFWSVSYPTLLLFGIGTALFIPLFIVPMTSSVFDLIGRDRESAEHRVEYVVLRELGLNVGRMVGTIVFIAVVTRTTAPAAISWLLLGIGSSPLLAWAFMRRRLNPVAVQSDKIR</sequence>
<keyword evidence="2" id="KW-0472">Membrane</keyword>
<feature type="transmembrane region" description="Helical" evidence="2">
    <location>
        <begin position="316"/>
        <end position="336"/>
    </location>
</feature>
<dbReference type="Proteomes" id="UP001589619">
    <property type="component" value="Unassembled WGS sequence"/>
</dbReference>
<organism evidence="3 4">
    <name type="scientific">Paenibacillus hodogayensis</name>
    <dbReference type="NCBI Taxonomy" id="279208"/>
    <lineage>
        <taxon>Bacteria</taxon>
        <taxon>Bacillati</taxon>
        <taxon>Bacillota</taxon>
        <taxon>Bacilli</taxon>
        <taxon>Bacillales</taxon>
        <taxon>Paenibacillaceae</taxon>
        <taxon>Paenibacillus</taxon>
    </lineage>
</organism>
<comment type="subcellular location">
    <subcellularLocation>
        <location evidence="1">Cell membrane</location>
        <topology evidence="1">Multi-pass membrane protein</topology>
    </subcellularLocation>
</comment>
<dbReference type="EMBL" id="JBHMAG010000004">
    <property type="protein sequence ID" value="MFB9750870.1"/>
    <property type="molecule type" value="Genomic_DNA"/>
</dbReference>
<dbReference type="InterPro" id="IPR036259">
    <property type="entry name" value="MFS_trans_sf"/>
</dbReference>
<keyword evidence="2" id="KW-1133">Transmembrane helix</keyword>
<dbReference type="PANTHER" id="PTHR23526:SF2">
    <property type="entry name" value="MAJOR FACILITATOR SUPERFAMILY (MFS) PROFILE DOMAIN-CONTAINING PROTEIN"/>
    <property type="match status" value="1"/>
</dbReference>
<feature type="transmembrane region" description="Helical" evidence="2">
    <location>
        <begin position="50"/>
        <end position="75"/>
    </location>
</feature>
<feature type="transmembrane region" description="Helical" evidence="2">
    <location>
        <begin position="174"/>
        <end position="196"/>
    </location>
</feature>
<comment type="caution">
    <text evidence="3">The sequence shown here is derived from an EMBL/GenBank/DDBJ whole genome shotgun (WGS) entry which is preliminary data.</text>
</comment>
<dbReference type="SUPFAM" id="SSF103473">
    <property type="entry name" value="MFS general substrate transporter"/>
    <property type="match status" value="1"/>
</dbReference>
<proteinExistence type="predicted"/>
<feature type="transmembrane region" description="Helical" evidence="2">
    <location>
        <begin position="81"/>
        <end position="101"/>
    </location>
</feature>
<keyword evidence="4" id="KW-1185">Reference proteome</keyword>
<feature type="transmembrane region" description="Helical" evidence="2">
    <location>
        <begin position="208"/>
        <end position="227"/>
    </location>
</feature>
<evidence type="ECO:0000313" key="4">
    <source>
        <dbReference type="Proteomes" id="UP001589619"/>
    </source>
</evidence>